<proteinExistence type="predicted"/>
<evidence type="ECO:0000256" key="1">
    <source>
        <dbReference type="SAM" id="MobiDB-lite"/>
    </source>
</evidence>
<gene>
    <name evidence="2" type="ORF">RFI_32221</name>
</gene>
<reference evidence="2 3" key="1">
    <citation type="journal article" date="2013" name="Curr. Biol.">
        <title>The Genome of the Foraminiferan Reticulomyxa filosa.</title>
        <authorList>
            <person name="Glockner G."/>
            <person name="Hulsmann N."/>
            <person name="Schleicher M."/>
            <person name="Noegel A.A."/>
            <person name="Eichinger L."/>
            <person name="Gallinger C."/>
            <person name="Pawlowski J."/>
            <person name="Sierra R."/>
            <person name="Euteneuer U."/>
            <person name="Pillet L."/>
            <person name="Moustafa A."/>
            <person name="Platzer M."/>
            <person name="Groth M."/>
            <person name="Szafranski K."/>
            <person name="Schliwa M."/>
        </authorList>
    </citation>
    <scope>NUCLEOTIDE SEQUENCE [LARGE SCALE GENOMIC DNA]</scope>
</reference>
<feature type="region of interest" description="Disordered" evidence="1">
    <location>
        <begin position="1"/>
        <end position="28"/>
    </location>
</feature>
<sequence length="222" mass="26223">MASENRNHNHGGTSADTAIAESKQKNTDVDETKEQDYWLTDEWRLGMCEELLRTDSTLIHQLLIASIKIRLDTYIRRQKAREDILQSRVAMQYLFVILFFHLNGQRSCSSLQIHHLLSSSLQYLTFCDRRSKDKPILQSLLSRDLSIVYAMLDSDDQNILQYVKQTFVIQSVLYQTYIYLAFEHLQVCCRLFRDIVYNDEKSMRYYLNHLGDSLLCRDNFKM</sequence>
<organism evidence="2 3">
    <name type="scientific">Reticulomyxa filosa</name>
    <dbReference type="NCBI Taxonomy" id="46433"/>
    <lineage>
        <taxon>Eukaryota</taxon>
        <taxon>Sar</taxon>
        <taxon>Rhizaria</taxon>
        <taxon>Retaria</taxon>
        <taxon>Foraminifera</taxon>
        <taxon>Monothalamids</taxon>
        <taxon>Reticulomyxidae</taxon>
        <taxon>Reticulomyxa</taxon>
    </lineage>
</organism>
<dbReference type="Proteomes" id="UP000023152">
    <property type="component" value="Unassembled WGS sequence"/>
</dbReference>
<evidence type="ECO:0000313" key="3">
    <source>
        <dbReference type="Proteomes" id="UP000023152"/>
    </source>
</evidence>
<name>X6LWR6_RETFI</name>
<dbReference type="AlphaFoldDB" id="X6LWR6"/>
<comment type="caution">
    <text evidence="2">The sequence shown here is derived from an EMBL/GenBank/DDBJ whole genome shotgun (WGS) entry which is preliminary data.</text>
</comment>
<accession>X6LWR6</accession>
<dbReference type="EMBL" id="ASPP01028438">
    <property type="protein sequence ID" value="ETO05175.1"/>
    <property type="molecule type" value="Genomic_DNA"/>
</dbReference>
<keyword evidence="3" id="KW-1185">Reference proteome</keyword>
<protein>
    <submittedName>
        <fullName evidence="2">Uncharacterized protein</fullName>
    </submittedName>
</protein>
<evidence type="ECO:0000313" key="2">
    <source>
        <dbReference type="EMBL" id="ETO05175.1"/>
    </source>
</evidence>